<keyword evidence="3" id="KW-1185">Reference proteome</keyword>
<feature type="compositionally biased region" description="Polar residues" evidence="1">
    <location>
        <begin position="37"/>
        <end position="47"/>
    </location>
</feature>
<accession>A0A8X7T1K2</accession>
<feature type="region of interest" description="Disordered" evidence="1">
    <location>
        <begin position="108"/>
        <end position="192"/>
    </location>
</feature>
<feature type="compositionally biased region" description="Polar residues" evidence="1">
    <location>
        <begin position="1"/>
        <end position="29"/>
    </location>
</feature>
<dbReference type="AlphaFoldDB" id="A0A8X7T1K2"/>
<sequence length="390" mass="42097">MDQGFSQDSTGHTQETGLYSLGFQSQSAQDYAAHYGTSPQTPSSRSVLSYRDPGTSEGPQGAVSVRTSAQGGFVPQNVTHSDMWFPQFQAAHQPQQPVSTPIDQLLMNPLGQSMMTPPMSHPHQPRLGHHGHHPPSHRHAPLPSSGHSSYTSSNHAPPSSTHSHSHNSPNPSVGAPGAGISSRGAPASAQDAAEKARNAINVVVERRVDAKFAAVQMKIRDMVVEQVQDVTLTLRDVISGFKAEVVHAQSGDSGVRQVPQPSDDGFVRMRINAGSAQDYFGMLDEIRDEYAGKFQKVVDHLDRLDRAVSQLSAASSRLHEKAASTSSPALYAHPHTAAQNEFRDIISLAAGLDAGQKIWDVDYPANPTQWTYHDSTYEASEPHQEAGAWS</sequence>
<reference evidence="2" key="2">
    <citation type="journal article" date="2019" name="IMA Fungus">
        <title>Genome sequencing and comparison of five Tilletia species to identify candidate genes for the detection of regulated species infecting wheat.</title>
        <authorList>
            <person name="Nguyen H.D.T."/>
            <person name="Sultana T."/>
            <person name="Kesanakurti P."/>
            <person name="Hambleton S."/>
        </authorList>
    </citation>
    <scope>NUCLEOTIDE SEQUENCE</scope>
    <source>
        <strain evidence="2">DAOMC 236422</strain>
    </source>
</reference>
<evidence type="ECO:0000313" key="3">
    <source>
        <dbReference type="Proteomes" id="UP000078113"/>
    </source>
</evidence>
<feature type="compositionally biased region" description="Basic residues" evidence="1">
    <location>
        <begin position="123"/>
        <end position="140"/>
    </location>
</feature>
<gene>
    <name evidence="2" type="ORF">A4X09_0g7284</name>
</gene>
<proteinExistence type="predicted"/>
<feature type="compositionally biased region" description="Low complexity" evidence="1">
    <location>
        <begin position="144"/>
        <end position="172"/>
    </location>
</feature>
<comment type="caution">
    <text evidence="2">The sequence shown here is derived from an EMBL/GenBank/DDBJ whole genome shotgun (WGS) entry which is preliminary data.</text>
</comment>
<evidence type="ECO:0000256" key="1">
    <source>
        <dbReference type="SAM" id="MobiDB-lite"/>
    </source>
</evidence>
<feature type="region of interest" description="Disordered" evidence="1">
    <location>
        <begin position="1"/>
        <end position="63"/>
    </location>
</feature>
<dbReference type="EMBL" id="LWDG02000682">
    <property type="protein sequence ID" value="KAE8263221.1"/>
    <property type="molecule type" value="Genomic_DNA"/>
</dbReference>
<evidence type="ECO:0000313" key="2">
    <source>
        <dbReference type="EMBL" id="KAE8263221.1"/>
    </source>
</evidence>
<reference evidence="2" key="1">
    <citation type="submission" date="2016-04" db="EMBL/GenBank/DDBJ databases">
        <authorList>
            <person name="Nguyen H.D."/>
            <person name="Samba Siva P."/>
            <person name="Cullis J."/>
            <person name="Levesque C.A."/>
            <person name="Hambleton S."/>
        </authorList>
    </citation>
    <scope>NUCLEOTIDE SEQUENCE</scope>
    <source>
        <strain evidence="2">DAOMC 236422</strain>
    </source>
</reference>
<organism evidence="2 3">
    <name type="scientific">Tilletia walkeri</name>
    <dbReference type="NCBI Taxonomy" id="117179"/>
    <lineage>
        <taxon>Eukaryota</taxon>
        <taxon>Fungi</taxon>
        <taxon>Dikarya</taxon>
        <taxon>Basidiomycota</taxon>
        <taxon>Ustilaginomycotina</taxon>
        <taxon>Exobasidiomycetes</taxon>
        <taxon>Tilletiales</taxon>
        <taxon>Tilletiaceae</taxon>
        <taxon>Tilletia</taxon>
    </lineage>
</organism>
<protein>
    <submittedName>
        <fullName evidence="2">Uncharacterized protein</fullName>
    </submittedName>
</protein>
<name>A0A8X7T1K2_9BASI</name>
<dbReference type="Proteomes" id="UP000078113">
    <property type="component" value="Unassembled WGS sequence"/>
</dbReference>